<dbReference type="InParanoid" id="E0VEG6"/>
<reference evidence="1" key="1">
    <citation type="submission" date="2007-04" db="EMBL/GenBank/DDBJ databases">
        <title>Annotation of Pediculus humanus corporis strain USDA.</title>
        <authorList>
            <person name="Kirkness E."/>
            <person name="Hannick L."/>
            <person name="Hass B."/>
            <person name="Bruggner R."/>
            <person name="Lawson D."/>
            <person name="Bidwell S."/>
            <person name="Joardar V."/>
            <person name="Caler E."/>
            <person name="Walenz B."/>
            <person name="Inman J."/>
            <person name="Schobel S."/>
            <person name="Galinsky K."/>
            <person name="Amedeo P."/>
            <person name="Strausberg R."/>
        </authorList>
    </citation>
    <scope>NUCLEOTIDE SEQUENCE</scope>
    <source>
        <strain evidence="1">USDA</strain>
    </source>
</reference>
<dbReference type="EnsemblMetazoa" id="PHUM132240-RA">
    <property type="protein sequence ID" value="PHUM132240-PA"/>
    <property type="gene ID" value="PHUM132240"/>
</dbReference>
<sequence>MAFCKVCHVWRVCKSSNYISNLLSHLKVKDEAHKLAYMEYVKKKEKEKQFCMKTLSRDFLLFQGDHFLV</sequence>
<dbReference type="HOGENOM" id="CLU_2778915_0_0_1"/>
<dbReference type="EMBL" id="DS235090">
    <property type="protein sequence ID" value="EEB11772.1"/>
    <property type="molecule type" value="Genomic_DNA"/>
</dbReference>
<dbReference type="EMBL" id="AAZO01001533">
    <property type="status" value="NOT_ANNOTATED_CDS"/>
    <property type="molecule type" value="Genomic_DNA"/>
</dbReference>
<protein>
    <submittedName>
        <fullName evidence="1 2">Uncharacterized protein</fullName>
    </submittedName>
</protein>
<gene>
    <name evidence="2" type="primary">8234186</name>
    <name evidence="1" type="ORF">Phum_PHUM132240</name>
</gene>
<organism>
    <name type="scientific">Pediculus humanus subsp. corporis</name>
    <name type="common">Body louse</name>
    <dbReference type="NCBI Taxonomy" id="121224"/>
    <lineage>
        <taxon>Eukaryota</taxon>
        <taxon>Metazoa</taxon>
        <taxon>Ecdysozoa</taxon>
        <taxon>Arthropoda</taxon>
        <taxon>Hexapoda</taxon>
        <taxon>Insecta</taxon>
        <taxon>Pterygota</taxon>
        <taxon>Neoptera</taxon>
        <taxon>Paraneoptera</taxon>
        <taxon>Psocodea</taxon>
        <taxon>Troctomorpha</taxon>
        <taxon>Phthiraptera</taxon>
        <taxon>Anoplura</taxon>
        <taxon>Pediculidae</taxon>
        <taxon>Pediculus</taxon>
    </lineage>
</organism>
<proteinExistence type="predicted"/>
<dbReference type="CTD" id="8234186"/>
<dbReference type="VEuPathDB" id="VectorBase:PHUM132240"/>
<evidence type="ECO:0000313" key="3">
    <source>
        <dbReference type="Proteomes" id="UP000009046"/>
    </source>
</evidence>
<reference evidence="2" key="3">
    <citation type="submission" date="2021-02" db="UniProtKB">
        <authorList>
            <consortium name="EnsemblMetazoa"/>
        </authorList>
    </citation>
    <scope>IDENTIFICATION</scope>
    <source>
        <strain evidence="2">USDA</strain>
    </source>
</reference>
<dbReference type="AlphaFoldDB" id="E0VEG6"/>
<dbReference type="Proteomes" id="UP000009046">
    <property type="component" value="Unassembled WGS sequence"/>
</dbReference>
<accession>E0VEG6</accession>
<name>E0VEG6_PEDHC</name>
<evidence type="ECO:0000313" key="1">
    <source>
        <dbReference type="EMBL" id="EEB11772.1"/>
    </source>
</evidence>
<reference evidence="1" key="2">
    <citation type="submission" date="2007-04" db="EMBL/GenBank/DDBJ databases">
        <title>The genome of the human body louse.</title>
        <authorList>
            <consortium name="The Human Body Louse Genome Consortium"/>
            <person name="Kirkness E."/>
            <person name="Walenz B."/>
            <person name="Hass B."/>
            <person name="Bruggner R."/>
            <person name="Strausberg R."/>
        </authorList>
    </citation>
    <scope>NUCLEOTIDE SEQUENCE</scope>
    <source>
        <strain evidence="1">USDA</strain>
    </source>
</reference>
<dbReference type="RefSeq" id="XP_002424510.1">
    <property type="nucleotide sequence ID" value="XM_002424465.1"/>
</dbReference>
<keyword evidence="3" id="KW-1185">Reference proteome</keyword>
<dbReference type="KEGG" id="phu:Phum_PHUM132240"/>
<evidence type="ECO:0000313" key="2">
    <source>
        <dbReference type="EnsemblMetazoa" id="PHUM132240-PA"/>
    </source>
</evidence>
<dbReference type="GeneID" id="8234186"/>